<dbReference type="AlphaFoldDB" id="A0A9P5PI65"/>
<reference evidence="2" key="1">
    <citation type="submission" date="2020-11" db="EMBL/GenBank/DDBJ databases">
        <authorList>
            <consortium name="DOE Joint Genome Institute"/>
            <person name="Ahrendt S."/>
            <person name="Riley R."/>
            <person name="Andreopoulos W."/>
            <person name="Labutti K."/>
            <person name="Pangilinan J."/>
            <person name="Ruiz-Duenas F.J."/>
            <person name="Barrasa J.M."/>
            <person name="Sanchez-Garcia M."/>
            <person name="Camarero S."/>
            <person name="Miyauchi S."/>
            <person name="Serrano A."/>
            <person name="Linde D."/>
            <person name="Babiker R."/>
            <person name="Drula E."/>
            <person name="Ayuso-Fernandez I."/>
            <person name="Pacheco R."/>
            <person name="Padilla G."/>
            <person name="Ferreira P."/>
            <person name="Barriuso J."/>
            <person name="Kellner H."/>
            <person name="Castanera R."/>
            <person name="Alfaro M."/>
            <person name="Ramirez L."/>
            <person name="Pisabarro A.G."/>
            <person name="Kuo A."/>
            <person name="Tritt A."/>
            <person name="Lipzen A."/>
            <person name="He G."/>
            <person name="Yan M."/>
            <person name="Ng V."/>
            <person name="Cullen D."/>
            <person name="Martin F."/>
            <person name="Rosso M.-N."/>
            <person name="Henrissat B."/>
            <person name="Hibbett D."/>
            <person name="Martinez A.T."/>
            <person name="Grigoriev I.V."/>
        </authorList>
    </citation>
    <scope>NUCLEOTIDE SEQUENCE</scope>
    <source>
        <strain evidence="2">AH 40177</strain>
    </source>
</reference>
<evidence type="ECO:0000313" key="3">
    <source>
        <dbReference type="Proteomes" id="UP000772434"/>
    </source>
</evidence>
<feature type="domain" description="DUF6532" evidence="1">
    <location>
        <begin position="38"/>
        <end position="101"/>
    </location>
</feature>
<dbReference type="Pfam" id="PF20149">
    <property type="entry name" value="DUF6532"/>
    <property type="match status" value="1"/>
</dbReference>
<accession>A0A9P5PI65</accession>
<protein>
    <recommendedName>
        <fullName evidence="1">DUF6532 domain-containing protein</fullName>
    </recommendedName>
</protein>
<gene>
    <name evidence="2" type="ORF">BDP27DRAFT_289681</name>
</gene>
<sequence length="101" mass="11350">MHSPLMGISTSLALCRILPWMTRMDHYELCSRGIFTGFISCARQFVPSRFGLPGTLTAAEVKDLVAWLSHDGRFKYGEVDIQNRSYNTKLPFGCEGIAHIL</sequence>
<evidence type="ECO:0000313" key="2">
    <source>
        <dbReference type="EMBL" id="KAF9062525.1"/>
    </source>
</evidence>
<comment type="caution">
    <text evidence="2">The sequence shown here is derived from an EMBL/GenBank/DDBJ whole genome shotgun (WGS) entry which is preliminary data.</text>
</comment>
<dbReference type="EMBL" id="JADNRY010000170">
    <property type="protein sequence ID" value="KAF9062525.1"/>
    <property type="molecule type" value="Genomic_DNA"/>
</dbReference>
<evidence type="ECO:0000259" key="1">
    <source>
        <dbReference type="Pfam" id="PF20149"/>
    </source>
</evidence>
<keyword evidence="3" id="KW-1185">Reference proteome</keyword>
<dbReference type="InterPro" id="IPR045341">
    <property type="entry name" value="DUF6532"/>
</dbReference>
<organism evidence="2 3">
    <name type="scientific">Rhodocollybia butyracea</name>
    <dbReference type="NCBI Taxonomy" id="206335"/>
    <lineage>
        <taxon>Eukaryota</taxon>
        <taxon>Fungi</taxon>
        <taxon>Dikarya</taxon>
        <taxon>Basidiomycota</taxon>
        <taxon>Agaricomycotina</taxon>
        <taxon>Agaricomycetes</taxon>
        <taxon>Agaricomycetidae</taxon>
        <taxon>Agaricales</taxon>
        <taxon>Marasmiineae</taxon>
        <taxon>Omphalotaceae</taxon>
        <taxon>Rhodocollybia</taxon>
    </lineage>
</organism>
<proteinExistence type="predicted"/>
<dbReference type="Proteomes" id="UP000772434">
    <property type="component" value="Unassembled WGS sequence"/>
</dbReference>
<name>A0A9P5PI65_9AGAR</name>
<dbReference type="OrthoDB" id="2790754at2759"/>